<dbReference type="InterPro" id="IPR050534">
    <property type="entry name" value="Coronavir_polyprotein_1ab"/>
</dbReference>
<evidence type="ECO:0000256" key="5">
    <source>
        <dbReference type="ARBA" id="ARBA00022840"/>
    </source>
</evidence>
<keyword evidence="3 8" id="KW-0378">Hydrolase</keyword>
<comment type="similarity">
    <text evidence="1">Belongs to the DNA2/NAM7 helicase family.</text>
</comment>
<keyword evidence="9" id="KW-1185">Reference proteome</keyword>
<dbReference type="InterPro" id="IPR041677">
    <property type="entry name" value="DNA2/NAM7_AAA_11"/>
</dbReference>
<dbReference type="AlphaFoldDB" id="A0A2Z2NYH0"/>
<dbReference type="CDD" id="cd18808">
    <property type="entry name" value="SF1_C_Upf1"/>
    <property type="match status" value="1"/>
</dbReference>
<keyword evidence="5" id="KW-0067">ATP-binding</keyword>
<evidence type="ECO:0000313" key="8">
    <source>
        <dbReference type="EMBL" id="ASJ74808.1"/>
    </source>
</evidence>
<dbReference type="InterPro" id="IPR047187">
    <property type="entry name" value="SF1_C_Upf1"/>
</dbReference>
<dbReference type="Pfam" id="PF13086">
    <property type="entry name" value="AAA_11"/>
    <property type="match status" value="1"/>
</dbReference>
<dbReference type="InterPro" id="IPR027417">
    <property type="entry name" value="P-loop_NTPase"/>
</dbReference>
<dbReference type="PANTHER" id="PTHR43788:SF8">
    <property type="entry name" value="DNA-BINDING PROTEIN SMUBP-2"/>
    <property type="match status" value="1"/>
</dbReference>
<dbReference type="Proteomes" id="UP000250079">
    <property type="component" value="Chromosome"/>
</dbReference>
<dbReference type="SUPFAM" id="SSF52540">
    <property type="entry name" value="P-loop containing nucleoside triphosphate hydrolases"/>
    <property type="match status" value="1"/>
</dbReference>
<proteinExistence type="inferred from homology"/>
<organism evidence="8 9">
    <name type="scientific">Granulosicoccus antarcticus IMCC3135</name>
    <dbReference type="NCBI Taxonomy" id="1192854"/>
    <lineage>
        <taxon>Bacteria</taxon>
        <taxon>Pseudomonadati</taxon>
        <taxon>Pseudomonadota</taxon>
        <taxon>Gammaproteobacteria</taxon>
        <taxon>Chromatiales</taxon>
        <taxon>Granulosicoccaceae</taxon>
        <taxon>Granulosicoccus</taxon>
    </lineage>
</organism>
<dbReference type="GO" id="GO:0043139">
    <property type="term" value="F:5'-3' DNA helicase activity"/>
    <property type="evidence" value="ECO:0007669"/>
    <property type="project" value="TreeGrafter"/>
</dbReference>
<dbReference type="EC" id="3.6.4.12" evidence="8"/>
<keyword evidence="4 8" id="KW-0347">Helicase</keyword>
<reference evidence="8 9" key="1">
    <citation type="submission" date="2016-12" db="EMBL/GenBank/DDBJ databases">
        <authorList>
            <person name="Song W.-J."/>
            <person name="Kurnit D.M."/>
        </authorList>
    </citation>
    <scope>NUCLEOTIDE SEQUENCE [LARGE SCALE GENOMIC DNA]</scope>
    <source>
        <strain evidence="8 9">IMCC3135</strain>
    </source>
</reference>
<evidence type="ECO:0000256" key="3">
    <source>
        <dbReference type="ARBA" id="ARBA00022801"/>
    </source>
</evidence>
<protein>
    <submittedName>
        <fullName evidence="8">ATP-dependent RecD-like DNA helicase</fullName>
        <ecNumber evidence="8">3.6.4.12</ecNumber>
    </submittedName>
</protein>
<gene>
    <name evidence="8" type="primary">recD2_2</name>
    <name evidence="8" type="ORF">IMCC3135_23695</name>
</gene>
<sequence length="933" mass="102335">MNLKDTSGLFRYLHACFAHEYANGSDVRMGGSRVKARVDTSLETMACGMTPVPWLPAHSAEKLTLALEAHARGTSTLYALLPISVPGERFEAPLLFAMLDSWSAAEAQPQETIVKASLEVNRVLLERMLDDDAADALANAVQGIVDSQVLDREGMAMVLDLLANELPALTPVGFDSWPVLPVRSTASTDKGLGGDNPVLHAAASILLVQRSRRSTGILHELEQLAESARLSAPLSALTADRSSLKSSISTSNEIVQSLALRCTGALSAAQRRAVQGAREQTLSIVFGPPGTGKTHTLAMIVADTVARGGSVLVCSKSQAAAEVVANFLDVELGLEGAVLRGGNASRLSNLKRQLHDVVNTRSIGFTRPRQVLLACRQAEDIDQALLKATHQAMRGLNRQDRSLAAMKKSWSRWSKILWWQKVVSLLRRETRQDTLLKILAQWDQLKLARDVNVLDALQLVIEQRTRQSIAVDRRSLINLADSVAARERRQRELQGTLNYEPLLASCPVWVTTLDELTRLVPMQVELFDLLLIDEASQVDAASALPALQRAGRAVLFGDAEQLRHISFLPQSLNDSLRERFAPDVADTPDFRRDSLLDWVDRSLSTADAANALDEHFRSAPQIIGFSNRSFYGGRLQLLTRVTLGRSPGALQLVEVANAHRAPNGVNRVEADAMLATLQSMVSESGKALGIGLISPFRAQVEYLQKRIDQTFDAATRDRHNMIVGTAHELQGEERDVVLFSCCVDDASSGGSLAFLSRSDVLNVSITRARRQQWVFLSRSPERINPDTLFGQYLDWINSPRLHSDALVERDILPEGMTSAIACSDTEVELNVEVGRLVLDAVLHRGDSALGIDFMDSPDREPFALDDHAMLARIGVRVLPVTIEGWQQQADMLKARVDDVLFGKRSVDKILTNQLLSNSETAEKSVGNREAYDE</sequence>
<dbReference type="Pfam" id="PF13087">
    <property type="entry name" value="AAA_12"/>
    <property type="match status" value="1"/>
</dbReference>
<accession>A0A2Z2NYH0</accession>
<dbReference type="OrthoDB" id="9757917at2"/>
<name>A0A2Z2NYH0_9GAMM</name>
<dbReference type="GO" id="GO:0005524">
    <property type="term" value="F:ATP binding"/>
    <property type="evidence" value="ECO:0007669"/>
    <property type="project" value="UniProtKB-KW"/>
</dbReference>
<evidence type="ECO:0000256" key="4">
    <source>
        <dbReference type="ARBA" id="ARBA00022806"/>
    </source>
</evidence>
<evidence type="ECO:0000259" key="6">
    <source>
        <dbReference type="Pfam" id="PF13086"/>
    </source>
</evidence>
<evidence type="ECO:0000313" key="9">
    <source>
        <dbReference type="Proteomes" id="UP000250079"/>
    </source>
</evidence>
<feature type="domain" description="DNA2/NAM7 helicase-like C-terminal" evidence="7">
    <location>
        <begin position="606"/>
        <end position="775"/>
    </location>
</feature>
<dbReference type="PANTHER" id="PTHR43788">
    <property type="entry name" value="DNA2/NAM7 HELICASE FAMILY MEMBER"/>
    <property type="match status" value="1"/>
</dbReference>
<dbReference type="GO" id="GO:0016787">
    <property type="term" value="F:hydrolase activity"/>
    <property type="evidence" value="ECO:0007669"/>
    <property type="project" value="UniProtKB-KW"/>
</dbReference>
<dbReference type="Gene3D" id="3.40.50.300">
    <property type="entry name" value="P-loop containing nucleotide triphosphate hydrolases"/>
    <property type="match status" value="2"/>
</dbReference>
<feature type="domain" description="DNA2/NAM7 helicase helicase" evidence="6">
    <location>
        <begin position="266"/>
        <end position="563"/>
    </location>
</feature>
<dbReference type="RefSeq" id="WP_088919793.1">
    <property type="nucleotide sequence ID" value="NZ_CP018632.1"/>
</dbReference>
<dbReference type="EMBL" id="CP018632">
    <property type="protein sequence ID" value="ASJ74808.1"/>
    <property type="molecule type" value="Genomic_DNA"/>
</dbReference>
<keyword evidence="2" id="KW-0547">Nucleotide-binding</keyword>
<evidence type="ECO:0000256" key="1">
    <source>
        <dbReference type="ARBA" id="ARBA00007913"/>
    </source>
</evidence>
<dbReference type="KEGG" id="gai:IMCC3135_23695"/>
<evidence type="ECO:0000259" key="7">
    <source>
        <dbReference type="Pfam" id="PF13087"/>
    </source>
</evidence>
<evidence type="ECO:0000256" key="2">
    <source>
        <dbReference type="ARBA" id="ARBA00022741"/>
    </source>
</evidence>
<dbReference type="InterPro" id="IPR041679">
    <property type="entry name" value="DNA2/NAM7-like_C"/>
</dbReference>